<keyword evidence="2" id="KW-0548">Nucleotidyltransferase</keyword>
<dbReference type="EMBL" id="BGZK01001035">
    <property type="protein sequence ID" value="GBP69249.1"/>
    <property type="molecule type" value="Genomic_DNA"/>
</dbReference>
<name>A0A4C1Y3X1_EUMVA</name>
<dbReference type="SUPFAM" id="SSF56672">
    <property type="entry name" value="DNA/RNA polymerases"/>
    <property type="match status" value="1"/>
</dbReference>
<sequence>MTDASNTAVGAVLQQFVNNSWQPLGFYSSKLSDTRQKYSAYDRELLAIHMAIKHFRNQIEGRQLTIYTDHKPITYAFANIGTDSETPRRTRQLLFISEFTTDIRHVSREGNAVADRESTITCPTRTNFEELGAAQSDDATHTPVAGHRHFREIKTHIFTFRSNFQCL</sequence>
<dbReference type="STRING" id="151549.A0A4C1Y3X1"/>
<dbReference type="OrthoDB" id="775972at2759"/>
<dbReference type="FunFam" id="3.10.20.370:FF:000001">
    <property type="entry name" value="Retrovirus-related Pol polyprotein from transposon 17.6-like protein"/>
    <property type="match status" value="1"/>
</dbReference>
<accession>A0A4C1Y3X1</accession>
<protein>
    <submittedName>
        <fullName evidence="8">Retrovirus-related Pol polyprotein from transposon 412</fullName>
    </submittedName>
</protein>
<dbReference type="CDD" id="cd09274">
    <property type="entry name" value="RNase_HI_RT_Ty3"/>
    <property type="match status" value="1"/>
</dbReference>
<dbReference type="Pfam" id="PF17917">
    <property type="entry name" value="RT_RNaseH"/>
    <property type="match status" value="1"/>
</dbReference>
<dbReference type="InterPro" id="IPR041373">
    <property type="entry name" value="RT_RNaseH"/>
</dbReference>
<evidence type="ECO:0000256" key="1">
    <source>
        <dbReference type="ARBA" id="ARBA00022679"/>
    </source>
</evidence>
<keyword evidence="6" id="KW-0695">RNA-directed DNA polymerase</keyword>
<organism evidence="8 9">
    <name type="scientific">Eumeta variegata</name>
    <name type="common">Bagworm moth</name>
    <name type="synonym">Eumeta japonica</name>
    <dbReference type="NCBI Taxonomy" id="151549"/>
    <lineage>
        <taxon>Eukaryota</taxon>
        <taxon>Metazoa</taxon>
        <taxon>Ecdysozoa</taxon>
        <taxon>Arthropoda</taxon>
        <taxon>Hexapoda</taxon>
        <taxon>Insecta</taxon>
        <taxon>Pterygota</taxon>
        <taxon>Neoptera</taxon>
        <taxon>Endopterygota</taxon>
        <taxon>Lepidoptera</taxon>
        <taxon>Glossata</taxon>
        <taxon>Ditrysia</taxon>
        <taxon>Tineoidea</taxon>
        <taxon>Psychidae</taxon>
        <taxon>Oiketicinae</taxon>
        <taxon>Eumeta</taxon>
    </lineage>
</organism>
<keyword evidence="1" id="KW-0808">Transferase</keyword>
<dbReference type="PANTHER" id="PTHR37984">
    <property type="entry name" value="PROTEIN CBG26694"/>
    <property type="match status" value="1"/>
</dbReference>
<dbReference type="Proteomes" id="UP000299102">
    <property type="component" value="Unassembled WGS sequence"/>
</dbReference>
<dbReference type="PANTHER" id="PTHR37984:SF5">
    <property type="entry name" value="PROTEIN NYNRIN-LIKE"/>
    <property type="match status" value="1"/>
</dbReference>
<proteinExistence type="predicted"/>
<dbReference type="InterPro" id="IPR050951">
    <property type="entry name" value="Retrovirus_Pol_polyprotein"/>
</dbReference>
<evidence type="ECO:0000313" key="9">
    <source>
        <dbReference type="Proteomes" id="UP000299102"/>
    </source>
</evidence>
<evidence type="ECO:0000256" key="3">
    <source>
        <dbReference type="ARBA" id="ARBA00022722"/>
    </source>
</evidence>
<evidence type="ECO:0000256" key="2">
    <source>
        <dbReference type="ARBA" id="ARBA00022695"/>
    </source>
</evidence>
<evidence type="ECO:0000256" key="4">
    <source>
        <dbReference type="ARBA" id="ARBA00022759"/>
    </source>
</evidence>
<reference evidence="8 9" key="1">
    <citation type="journal article" date="2019" name="Commun. Biol.">
        <title>The bagworm genome reveals a unique fibroin gene that provides high tensile strength.</title>
        <authorList>
            <person name="Kono N."/>
            <person name="Nakamura H."/>
            <person name="Ohtoshi R."/>
            <person name="Tomita M."/>
            <person name="Numata K."/>
            <person name="Arakawa K."/>
        </authorList>
    </citation>
    <scope>NUCLEOTIDE SEQUENCE [LARGE SCALE GENOMIC DNA]</scope>
</reference>
<feature type="domain" description="Reverse transcriptase RNase H-like" evidence="7">
    <location>
        <begin position="2"/>
        <end position="99"/>
    </location>
</feature>
<keyword evidence="9" id="KW-1185">Reference proteome</keyword>
<gene>
    <name evidence="8" type="primary">POL</name>
    <name evidence="8" type="ORF">EVAR_56793_1</name>
</gene>
<dbReference type="GO" id="GO:0004519">
    <property type="term" value="F:endonuclease activity"/>
    <property type="evidence" value="ECO:0007669"/>
    <property type="project" value="UniProtKB-KW"/>
</dbReference>
<dbReference type="AlphaFoldDB" id="A0A4C1Y3X1"/>
<dbReference type="GO" id="GO:0003964">
    <property type="term" value="F:RNA-directed DNA polymerase activity"/>
    <property type="evidence" value="ECO:0007669"/>
    <property type="project" value="UniProtKB-KW"/>
</dbReference>
<keyword evidence="4" id="KW-0255">Endonuclease</keyword>
<keyword evidence="3" id="KW-0540">Nuclease</keyword>
<evidence type="ECO:0000256" key="6">
    <source>
        <dbReference type="ARBA" id="ARBA00022918"/>
    </source>
</evidence>
<evidence type="ECO:0000259" key="7">
    <source>
        <dbReference type="Pfam" id="PF17917"/>
    </source>
</evidence>
<evidence type="ECO:0000256" key="5">
    <source>
        <dbReference type="ARBA" id="ARBA00022801"/>
    </source>
</evidence>
<evidence type="ECO:0000313" key="8">
    <source>
        <dbReference type="EMBL" id="GBP69249.1"/>
    </source>
</evidence>
<keyword evidence="5" id="KW-0378">Hydrolase</keyword>
<dbReference type="GO" id="GO:0016787">
    <property type="term" value="F:hydrolase activity"/>
    <property type="evidence" value="ECO:0007669"/>
    <property type="project" value="UniProtKB-KW"/>
</dbReference>
<comment type="caution">
    <text evidence="8">The sequence shown here is derived from an EMBL/GenBank/DDBJ whole genome shotgun (WGS) entry which is preliminary data.</text>
</comment>
<dbReference type="InterPro" id="IPR043502">
    <property type="entry name" value="DNA/RNA_pol_sf"/>
</dbReference>
<dbReference type="Gene3D" id="3.10.20.370">
    <property type="match status" value="1"/>
</dbReference>